<name>A0ABX0GZH5_9ACTN</name>
<keyword evidence="2" id="KW-1185">Reference proteome</keyword>
<dbReference type="EMBL" id="JAANNP010000014">
    <property type="protein sequence ID" value="NHC14984.1"/>
    <property type="molecule type" value="Genomic_DNA"/>
</dbReference>
<evidence type="ECO:0000313" key="1">
    <source>
        <dbReference type="EMBL" id="NHC14984.1"/>
    </source>
</evidence>
<comment type="caution">
    <text evidence="1">The sequence shown here is derived from an EMBL/GenBank/DDBJ whole genome shotgun (WGS) entry which is preliminary data.</text>
</comment>
<proteinExistence type="predicted"/>
<dbReference type="RefSeq" id="WP_166283032.1">
    <property type="nucleotide sequence ID" value="NZ_JAANNP010000014.1"/>
</dbReference>
<organism evidence="1 2">
    <name type="scientific">Motilibacter deserti</name>
    <dbReference type="NCBI Taxonomy" id="2714956"/>
    <lineage>
        <taxon>Bacteria</taxon>
        <taxon>Bacillati</taxon>
        <taxon>Actinomycetota</taxon>
        <taxon>Actinomycetes</taxon>
        <taxon>Motilibacterales</taxon>
        <taxon>Motilibacteraceae</taxon>
        <taxon>Motilibacter</taxon>
    </lineage>
</organism>
<dbReference type="InterPro" id="IPR010814">
    <property type="entry name" value="DUF1416"/>
</dbReference>
<dbReference type="Proteomes" id="UP000800981">
    <property type="component" value="Unassembled WGS sequence"/>
</dbReference>
<evidence type="ECO:0000313" key="2">
    <source>
        <dbReference type="Proteomes" id="UP000800981"/>
    </source>
</evidence>
<gene>
    <name evidence="1" type="ORF">G9H71_14440</name>
</gene>
<accession>A0ABX0GZH5</accession>
<dbReference type="Gene3D" id="2.60.40.1120">
    <property type="entry name" value="Carboxypeptidase-like, regulatory domain"/>
    <property type="match status" value="1"/>
</dbReference>
<protein>
    <submittedName>
        <fullName evidence="1">DUF1416 domain-containing protein</fullName>
    </submittedName>
</protein>
<dbReference type="SUPFAM" id="SSF49478">
    <property type="entry name" value="Cna protein B-type domain"/>
    <property type="match status" value="1"/>
</dbReference>
<dbReference type="Pfam" id="PF07210">
    <property type="entry name" value="DUF1416"/>
    <property type="match status" value="1"/>
</dbReference>
<sequence length="99" mass="10335">MCGAPPQDLDLTGVDLSNQAIVAGIISREEAPLAGAYVRLLDSSGEFVAEVPTSATGQYRFFAASGEWTVRVLAPGAQPTDRKVRATTGEIARVDVTVG</sequence>
<reference evidence="1 2" key="1">
    <citation type="submission" date="2020-03" db="EMBL/GenBank/DDBJ databases">
        <title>Two novel Motilibacter sp.</title>
        <authorList>
            <person name="Liu S."/>
        </authorList>
    </citation>
    <scope>NUCLEOTIDE SEQUENCE [LARGE SCALE GENOMIC DNA]</scope>
    <source>
        <strain evidence="1 2">E257</strain>
    </source>
</reference>